<reference evidence="1 2" key="1">
    <citation type="journal article" date="2013" name="PLoS ONE">
        <title>Assembly-driven community genomics of a hypersaline microbial ecosystem.</title>
        <authorList>
            <person name="Podell S."/>
            <person name="Ugalde J.A."/>
            <person name="Narasingarao P."/>
            <person name="Banfield J.F."/>
            <person name="Heidelberg K.B."/>
            <person name="Allen E.E."/>
        </authorList>
    </citation>
    <scope>NUCLEOTIDE SEQUENCE [LARGE SCALE GENOMIC DNA]</scope>
    <source>
        <strain evidence="2">J07HQW1</strain>
    </source>
</reference>
<accession>U1N6K7</accession>
<sequence length="77" mass="9442">DIRWFTTGDFSVHYVEEHEDVERWECRWDRDRHPNTHNTRLRFHKPPTATEITDLELPLLDIYFTVFTAVEQRIETL</sequence>
<dbReference type="Pfam" id="PF20126">
    <property type="entry name" value="TumE"/>
    <property type="match status" value="1"/>
</dbReference>
<dbReference type="EMBL" id="KE356560">
    <property type="protein sequence ID" value="ERG92290.1"/>
    <property type="molecule type" value="Genomic_DNA"/>
</dbReference>
<dbReference type="InterPro" id="IPR045397">
    <property type="entry name" value="TumE-like"/>
</dbReference>
<evidence type="ECO:0000313" key="2">
    <source>
        <dbReference type="Proteomes" id="UP000030649"/>
    </source>
</evidence>
<feature type="non-terminal residue" evidence="1">
    <location>
        <position position="1"/>
    </location>
</feature>
<evidence type="ECO:0000313" key="1">
    <source>
        <dbReference type="EMBL" id="ERG92290.1"/>
    </source>
</evidence>
<name>U1N6K7_9EURY</name>
<dbReference type="Proteomes" id="UP000030649">
    <property type="component" value="Unassembled WGS sequence"/>
</dbReference>
<gene>
    <name evidence="1" type="ORF">J07HQW1_02326</name>
</gene>
<proteinExistence type="predicted"/>
<dbReference type="HOGENOM" id="CLU_2627448_0_0_2"/>
<organism evidence="1 2">
    <name type="scientific">Haloquadratum walsbyi J07HQW1</name>
    <dbReference type="NCBI Taxonomy" id="1238424"/>
    <lineage>
        <taxon>Archaea</taxon>
        <taxon>Methanobacteriati</taxon>
        <taxon>Methanobacteriota</taxon>
        <taxon>Stenosarchaea group</taxon>
        <taxon>Halobacteria</taxon>
        <taxon>Halobacteriales</taxon>
        <taxon>Haloferacaceae</taxon>
        <taxon>Haloquadratum</taxon>
    </lineage>
</organism>
<protein>
    <submittedName>
        <fullName evidence="1">Uncharacterized protein</fullName>
    </submittedName>
</protein>
<dbReference type="AlphaFoldDB" id="U1N6K7"/>